<dbReference type="AlphaFoldDB" id="A0A222FJV3"/>
<evidence type="ECO:0000313" key="4">
    <source>
        <dbReference type="EMBL" id="ASP38922.1"/>
    </source>
</evidence>
<evidence type="ECO:0000256" key="1">
    <source>
        <dbReference type="SAM" id="MobiDB-lite"/>
    </source>
</evidence>
<keyword evidence="2" id="KW-0732">Signal</keyword>
<protein>
    <recommendedName>
        <fullName evidence="3">VWFA domain-containing protein</fullName>
    </recommendedName>
</protein>
<evidence type="ECO:0000313" key="5">
    <source>
        <dbReference type="Proteomes" id="UP000202440"/>
    </source>
</evidence>
<feature type="chain" id="PRO_5012217316" description="VWFA domain-containing protein" evidence="2">
    <location>
        <begin position="22"/>
        <end position="1033"/>
    </location>
</feature>
<dbReference type="InterPro" id="IPR002035">
    <property type="entry name" value="VWF_A"/>
</dbReference>
<dbReference type="EMBL" id="CP022530">
    <property type="protein sequence ID" value="ASP38922.1"/>
    <property type="molecule type" value="Genomic_DNA"/>
</dbReference>
<proteinExistence type="predicted"/>
<feature type="region of interest" description="Disordered" evidence="1">
    <location>
        <begin position="956"/>
        <end position="994"/>
    </location>
</feature>
<reference evidence="4 5" key="1">
    <citation type="submission" date="2017-07" db="EMBL/GenBank/DDBJ databases">
        <title>Annotated genome sequence of Bacterioplanes sanyensis isolated from Red Sea.</title>
        <authorList>
            <person name="Rehman Z.U."/>
        </authorList>
    </citation>
    <scope>NUCLEOTIDE SEQUENCE [LARGE SCALE GENOMIC DNA]</scope>
    <source>
        <strain evidence="4 5">NV9</strain>
    </source>
</reference>
<dbReference type="SUPFAM" id="SSF53300">
    <property type="entry name" value="vWA-like"/>
    <property type="match status" value="1"/>
</dbReference>
<evidence type="ECO:0000256" key="2">
    <source>
        <dbReference type="SAM" id="SignalP"/>
    </source>
</evidence>
<keyword evidence="5" id="KW-1185">Reference proteome</keyword>
<dbReference type="Gene3D" id="3.40.50.410">
    <property type="entry name" value="von Willebrand factor, type A domain"/>
    <property type="match status" value="1"/>
</dbReference>
<dbReference type="InterPro" id="IPR036465">
    <property type="entry name" value="vWFA_dom_sf"/>
</dbReference>
<feature type="domain" description="VWFA" evidence="3">
    <location>
        <begin position="38"/>
        <end position="343"/>
    </location>
</feature>
<dbReference type="PROSITE" id="PS50234">
    <property type="entry name" value="VWFA"/>
    <property type="match status" value="1"/>
</dbReference>
<feature type="signal peptide" evidence="2">
    <location>
        <begin position="1"/>
        <end position="21"/>
    </location>
</feature>
<evidence type="ECO:0000259" key="3">
    <source>
        <dbReference type="PROSITE" id="PS50234"/>
    </source>
</evidence>
<sequence length="1033" mass="112868">MKLYWLTLVALGLAHNSLVMADDTEIFRPDNIKRIPPNVVFVIDTSGSMSWRDASNQRPKAGEKTRLQIVKDSAIAAINKISEDKPINIAIMRFHDAKNKGSQGGYVVEPLASTGESDEKSRIISAINGLTAGNGTPLVETTFEAINYLTGRDIVWGKQQSGTGYNQVYTVQTNPFIYGYNWLSNKKYGSPSSITSGNKYIHPMTATCQKQHVVVFTDGNPSNDEDSNSTIKDLFNAASGSNKNAAGLSSKCDSEGNKYCGEELAYWAYNTDFFDDASITGKKGDANTIKQNIKIHTVGGFAVGQAGKDLLTNMAIQGGTKKSLSASNEAELVTALQSIFDSISNEGSSFAAPVVSVNNVSSLEHRSDVYYTLFEPSANSPAWAGNIKRYRLSPSGEIYDSKNSLAVDKKTGFFSETAHSYWSTAADGQQVTSGGLSNRLTSDRPVYTSLTATGESKTSFINSGNRVTETNTNITEALLGVDEASRRTKALKWARGIDVIDGKDQKRTILADSLHGTPFVLEYQSDSGTQDVLYSTNNAGYLHAFDPSVNNPKEFWSFIPKELLPNLPVFAEQRWGNGIDSNRKIYGFDGPMSVYHDDEDRDGRIDSGETAYLAVAMRRGGHAYYIFDVSNYQQPRLAKVISNTGDFSELGQTWSPMRLAYVDWNSKKVPVFIFGGGYDPLEDDSGSRGSRIESSVGNAIYMITANDEATGTAFELLWKATKAAGAKGLSLADMTSSIVSEITPVDMDGDGSSDLLYATDVGGRLWRIDFTKGNSASEYAKGGVLFDANLTEEDTLDANYERFFAKPDVVYTNYGYVESVDPNDNTNVQYLKRPRYQITMGSGYRPGPLSTATTDRIFVINDYDHSNPPKDFKYANHKLPKLADYHTYASASAEQRENGYYYTLKGTGEKVLSNTLTVSDTIYATTFRPSSGSIEAGCQPDLGQSRLIILKPNLSLTPEDGMKPEEDSIENVGSTIPPEPKLVFPPDKPDGTNEGPKVVVGLNVFDVEGGLNILQRTFWREADPAEVMPKATP</sequence>
<dbReference type="Proteomes" id="UP000202440">
    <property type="component" value="Chromosome"/>
</dbReference>
<dbReference type="KEGG" id="bsan:CHH28_09610"/>
<gene>
    <name evidence="4" type="ORF">CHH28_09610</name>
</gene>
<name>A0A222FJV3_9GAMM</name>
<accession>A0A222FJV3</accession>
<dbReference type="OrthoDB" id="7156875at2"/>
<dbReference type="RefSeq" id="WP_094060108.1">
    <property type="nucleotide sequence ID" value="NZ_CP022530.1"/>
</dbReference>
<organism evidence="4 5">
    <name type="scientific">Bacterioplanes sanyensis</name>
    <dbReference type="NCBI Taxonomy" id="1249553"/>
    <lineage>
        <taxon>Bacteria</taxon>
        <taxon>Pseudomonadati</taxon>
        <taxon>Pseudomonadota</taxon>
        <taxon>Gammaproteobacteria</taxon>
        <taxon>Oceanospirillales</taxon>
        <taxon>Oceanospirillaceae</taxon>
        <taxon>Bacterioplanes</taxon>
    </lineage>
</organism>